<keyword evidence="2" id="KW-0732">Signal</keyword>
<feature type="signal peptide" evidence="2">
    <location>
        <begin position="1"/>
        <end position="27"/>
    </location>
</feature>
<dbReference type="InterPro" id="IPR042100">
    <property type="entry name" value="Bug_dom1"/>
</dbReference>
<comment type="caution">
    <text evidence="3">The sequence shown here is derived from an EMBL/GenBank/DDBJ whole genome shotgun (WGS) entry which is preliminary data.</text>
</comment>
<accession>A0ABW1U0T1</accession>
<feature type="chain" id="PRO_5045967937" evidence="2">
    <location>
        <begin position="28"/>
        <end position="325"/>
    </location>
</feature>
<dbReference type="InterPro" id="IPR005064">
    <property type="entry name" value="BUG"/>
</dbReference>
<dbReference type="Proteomes" id="UP001596270">
    <property type="component" value="Unassembled WGS sequence"/>
</dbReference>
<proteinExistence type="inferred from homology"/>
<dbReference type="Gene3D" id="3.40.190.150">
    <property type="entry name" value="Bordetella uptake gene, domain 1"/>
    <property type="match status" value="1"/>
</dbReference>
<evidence type="ECO:0000256" key="1">
    <source>
        <dbReference type="ARBA" id="ARBA00006987"/>
    </source>
</evidence>
<dbReference type="CDD" id="cd07012">
    <property type="entry name" value="PBP2_Bug_TTT"/>
    <property type="match status" value="1"/>
</dbReference>
<dbReference type="EMBL" id="JBHSRS010000082">
    <property type="protein sequence ID" value="MFC6283095.1"/>
    <property type="molecule type" value="Genomic_DNA"/>
</dbReference>
<name>A0ABW1U0T1_9BURK</name>
<comment type="similarity">
    <text evidence="1">Belongs to the UPF0065 (bug) family.</text>
</comment>
<dbReference type="Pfam" id="PF03401">
    <property type="entry name" value="TctC"/>
    <property type="match status" value="1"/>
</dbReference>
<reference evidence="4" key="1">
    <citation type="journal article" date="2019" name="Int. J. Syst. Evol. Microbiol.">
        <title>The Global Catalogue of Microorganisms (GCM) 10K type strain sequencing project: providing services to taxonomists for standard genome sequencing and annotation.</title>
        <authorList>
            <consortium name="The Broad Institute Genomics Platform"/>
            <consortium name="The Broad Institute Genome Sequencing Center for Infectious Disease"/>
            <person name="Wu L."/>
            <person name="Ma J."/>
        </authorList>
    </citation>
    <scope>NUCLEOTIDE SEQUENCE [LARGE SCALE GENOMIC DNA]</scope>
    <source>
        <strain evidence="4">CCUG 39402</strain>
    </source>
</reference>
<gene>
    <name evidence="3" type="ORF">ACFQND_17870</name>
</gene>
<dbReference type="PROSITE" id="PS51257">
    <property type="entry name" value="PROKAR_LIPOPROTEIN"/>
    <property type="match status" value="1"/>
</dbReference>
<protein>
    <submittedName>
        <fullName evidence="3">Bug family tripartite tricarboxylate transporter substrate binding protein</fullName>
    </submittedName>
</protein>
<sequence>MKNIHRAFVLAASLTAACFTGATWAQAYPGKPVSIVVAYPAGGDTDVLARLLADKLSTRIGQPVVVDNRSGASGIIGSNFVAKAPANGYTLLFAPSTFSIAQLVLKTGSAAGYDVLHGFTPVIEAGTVSIFLVAGSSANVRSFKDAVTAAKTRPMSYASPGSGSPMHILGEMVNKATGAHFDHVPYKGVAPAVNDVLGGHVPLTYITLGSVAPYLPNGKLLPLAVADRQRSPLAPNVPTLQELGYKDVEVTSWYGLFGPKDMPPEVVKTLNEHLNEILKMPDVVSRMATLGAVPVGGSPEILGKTNAADFERFGKIIKDLGIQAD</sequence>
<dbReference type="Gene3D" id="3.40.190.10">
    <property type="entry name" value="Periplasmic binding protein-like II"/>
    <property type="match status" value="1"/>
</dbReference>
<evidence type="ECO:0000256" key="2">
    <source>
        <dbReference type="SAM" id="SignalP"/>
    </source>
</evidence>
<dbReference type="PANTHER" id="PTHR42928">
    <property type="entry name" value="TRICARBOXYLATE-BINDING PROTEIN"/>
    <property type="match status" value="1"/>
</dbReference>
<evidence type="ECO:0000313" key="3">
    <source>
        <dbReference type="EMBL" id="MFC6283095.1"/>
    </source>
</evidence>
<dbReference type="RefSeq" id="WP_371436842.1">
    <property type="nucleotide sequence ID" value="NZ_JBHSRS010000082.1"/>
</dbReference>
<dbReference type="PANTHER" id="PTHR42928:SF5">
    <property type="entry name" value="BLR1237 PROTEIN"/>
    <property type="match status" value="1"/>
</dbReference>
<dbReference type="PIRSF" id="PIRSF017082">
    <property type="entry name" value="YflP"/>
    <property type="match status" value="1"/>
</dbReference>
<evidence type="ECO:0000313" key="4">
    <source>
        <dbReference type="Proteomes" id="UP001596270"/>
    </source>
</evidence>
<keyword evidence="4" id="KW-1185">Reference proteome</keyword>
<organism evidence="3 4">
    <name type="scientific">Polaromonas aquatica</name>
    <dbReference type="NCBI Taxonomy" id="332657"/>
    <lineage>
        <taxon>Bacteria</taxon>
        <taxon>Pseudomonadati</taxon>
        <taxon>Pseudomonadota</taxon>
        <taxon>Betaproteobacteria</taxon>
        <taxon>Burkholderiales</taxon>
        <taxon>Comamonadaceae</taxon>
        <taxon>Polaromonas</taxon>
    </lineage>
</organism>
<dbReference type="SUPFAM" id="SSF53850">
    <property type="entry name" value="Periplasmic binding protein-like II"/>
    <property type="match status" value="1"/>
</dbReference>